<dbReference type="InterPro" id="IPR000845">
    <property type="entry name" value="Nucleoside_phosphorylase_d"/>
</dbReference>
<dbReference type="GO" id="GO:0005829">
    <property type="term" value="C:cytosol"/>
    <property type="evidence" value="ECO:0007669"/>
    <property type="project" value="TreeGrafter"/>
</dbReference>
<evidence type="ECO:0000256" key="2">
    <source>
        <dbReference type="ARBA" id="ARBA00011974"/>
    </source>
</evidence>
<dbReference type="GO" id="GO:0019509">
    <property type="term" value="P:L-methionine salvage from methylthioadenosine"/>
    <property type="evidence" value="ECO:0007669"/>
    <property type="project" value="InterPro"/>
</dbReference>
<protein>
    <recommendedName>
        <fullName evidence="2">adenosylhomocysteine nucleosidase</fullName>
        <ecNumber evidence="2">3.2.2.9</ecNumber>
    </recommendedName>
</protein>
<evidence type="ECO:0000256" key="5">
    <source>
        <dbReference type="ARBA" id="ARBA00023167"/>
    </source>
</evidence>
<evidence type="ECO:0000313" key="7">
    <source>
        <dbReference type="EMBL" id="GJG59086.1"/>
    </source>
</evidence>
<dbReference type="GO" id="GO:0008930">
    <property type="term" value="F:methylthioadenosine nucleosidase activity"/>
    <property type="evidence" value="ECO:0007669"/>
    <property type="project" value="InterPro"/>
</dbReference>
<reference evidence="7" key="1">
    <citation type="journal article" date="2022" name="Int. J. Syst. Evol. Microbiol.">
        <title>Prevotella lacticifex sp. nov., isolated from the rumen of cows.</title>
        <authorList>
            <person name="Shinkai T."/>
            <person name="Ikeyama N."/>
            <person name="Kumagai M."/>
            <person name="Ohmori H."/>
            <person name="Sakamoto M."/>
            <person name="Ohkuma M."/>
            <person name="Mitsumori M."/>
        </authorList>
    </citation>
    <scope>NUCLEOTIDE SEQUENCE</scope>
    <source>
        <strain evidence="7">R5076</strain>
    </source>
</reference>
<dbReference type="EMBL" id="BPUB01000002">
    <property type="protein sequence ID" value="GJG59086.1"/>
    <property type="molecule type" value="Genomic_DNA"/>
</dbReference>
<dbReference type="GO" id="GO:0008782">
    <property type="term" value="F:adenosylhomocysteine nucleosidase activity"/>
    <property type="evidence" value="ECO:0007669"/>
    <property type="project" value="UniProtKB-EC"/>
</dbReference>
<dbReference type="PANTHER" id="PTHR46832">
    <property type="entry name" value="5'-METHYLTHIOADENOSINE/S-ADENOSYLHOMOCYSTEINE NUCLEOSIDASE"/>
    <property type="match status" value="1"/>
</dbReference>
<evidence type="ECO:0000313" key="8">
    <source>
        <dbReference type="Proteomes" id="UP000825483"/>
    </source>
</evidence>
<dbReference type="NCBIfam" id="TIGR01704">
    <property type="entry name" value="MTA_SAH-Nsdase"/>
    <property type="match status" value="1"/>
</dbReference>
<proteinExistence type="predicted"/>
<evidence type="ECO:0000256" key="1">
    <source>
        <dbReference type="ARBA" id="ARBA00004945"/>
    </source>
</evidence>
<dbReference type="GeneID" id="72466874"/>
<dbReference type="EC" id="3.2.2.9" evidence="2"/>
<organism evidence="7 8">
    <name type="scientific">Prevotella lacticifex</name>
    <dbReference type="NCBI Taxonomy" id="2854755"/>
    <lineage>
        <taxon>Bacteria</taxon>
        <taxon>Pseudomonadati</taxon>
        <taxon>Bacteroidota</taxon>
        <taxon>Bacteroidia</taxon>
        <taxon>Bacteroidales</taxon>
        <taxon>Prevotellaceae</taxon>
        <taxon>Prevotella</taxon>
    </lineage>
</organism>
<dbReference type="AlphaFoldDB" id="A0A9R1CAL0"/>
<dbReference type="Proteomes" id="UP000825483">
    <property type="component" value="Unassembled WGS sequence"/>
</dbReference>
<dbReference type="InterPro" id="IPR035994">
    <property type="entry name" value="Nucleoside_phosphorylase_sf"/>
</dbReference>
<comment type="caution">
    <text evidence="7">The sequence shown here is derived from an EMBL/GenBank/DDBJ whole genome shotgun (WGS) entry which is preliminary data.</text>
</comment>
<gene>
    <name evidence="7" type="primary">mtnN_1</name>
    <name evidence="7" type="ORF">PRLR5076_19370</name>
</gene>
<dbReference type="GO" id="GO:0009164">
    <property type="term" value="P:nucleoside catabolic process"/>
    <property type="evidence" value="ECO:0007669"/>
    <property type="project" value="InterPro"/>
</dbReference>
<keyword evidence="8" id="KW-1185">Reference proteome</keyword>
<evidence type="ECO:0000256" key="4">
    <source>
        <dbReference type="ARBA" id="ARBA00022801"/>
    </source>
</evidence>
<keyword evidence="3" id="KW-0028">Amino-acid biosynthesis</keyword>
<dbReference type="CDD" id="cd09008">
    <property type="entry name" value="MTAN"/>
    <property type="match status" value="1"/>
</dbReference>
<name>A0A9R1CAL0_9BACT</name>
<dbReference type="InterPro" id="IPR010049">
    <property type="entry name" value="MTA_SAH_Nsdase"/>
</dbReference>
<dbReference type="Gene3D" id="3.40.50.1580">
    <property type="entry name" value="Nucleoside phosphorylase domain"/>
    <property type="match status" value="1"/>
</dbReference>
<evidence type="ECO:0000259" key="6">
    <source>
        <dbReference type="Pfam" id="PF01048"/>
    </source>
</evidence>
<keyword evidence="5" id="KW-0486">Methionine biosynthesis</keyword>
<dbReference type="Pfam" id="PF01048">
    <property type="entry name" value="PNP_UDP_1"/>
    <property type="match status" value="1"/>
</dbReference>
<feature type="domain" description="Nucleoside phosphorylase" evidence="6">
    <location>
        <begin position="2"/>
        <end position="204"/>
    </location>
</feature>
<dbReference type="GO" id="GO:0019284">
    <property type="term" value="P:L-methionine salvage from S-adenosylmethionine"/>
    <property type="evidence" value="ECO:0007669"/>
    <property type="project" value="TreeGrafter"/>
</dbReference>
<sequence length="237" mass="26374">MKIGVIVAMDKEFSIISQSWLSEHIEQRYLMERNGCRYMHLQPTETDEVILMQCGIGKVNGAIGAMTLIELGVDCIISSGVAGGSSANAVTGTIIVGKYYQYHDVYCGQEVKKGQVQGEEPFFSADEGLYKIAQDMESKGAVFGTISTGDQFVDKKEHMTYIVNDHPDTLAVDMESCAIAQVCHKCNKPFISFRILSDSILNPNAVPYTDFWERAPLFMASNTMCYVTKVIKEYKPF</sequence>
<dbReference type="PANTHER" id="PTHR46832:SF1">
    <property type="entry name" value="5'-METHYLTHIOADENOSINE_S-ADENOSYLHOMOCYSTEINE NUCLEOSIDASE"/>
    <property type="match status" value="1"/>
</dbReference>
<dbReference type="RefSeq" id="WP_223928904.1">
    <property type="nucleotide sequence ID" value="NZ_BPTU01000001.1"/>
</dbReference>
<comment type="pathway">
    <text evidence="1">Amino-acid biosynthesis; L-methionine biosynthesis via salvage pathway; S-methyl-5-thio-alpha-D-ribose 1-phosphate from S-methyl-5'-thioadenosine (hydrolase route): step 1/2.</text>
</comment>
<keyword evidence="4" id="KW-0378">Hydrolase</keyword>
<dbReference type="SUPFAM" id="SSF53167">
    <property type="entry name" value="Purine and uridine phosphorylases"/>
    <property type="match status" value="1"/>
</dbReference>
<evidence type="ECO:0000256" key="3">
    <source>
        <dbReference type="ARBA" id="ARBA00022605"/>
    </source>
</evidence>
<accession>A0A9R1CAL0</accession>